<keyword evidence="9" id="KW-0624">Polysaccharide degradation</keyword>
<dbReference type="GO" id="GO:0008810">
    <property type="term" value="F:cellulase activity"/>
    <property type="evidence" value="ECO:0007669"/>
    <property type="project" value="UniProtKB-EC"/>
</dbReference>
<dbReference type="Pfam" id="PF14543">
    <property type="entry name" value="TAXi_N"/>
    <property type="match status" value="1"/>
</dbReference>
<evidence type="ECO:0000256" key="8">
    <source>
        <dbReference type="ARBA" id="ARBA00023277"/>
    </source>
</evidence>
<dbReference type="Gene3D" id="1.50.10.10">
    <property type="match status" value="1"/>
</dbReference>
<dbReference type="Gramene" id="OMERI07G03980.1">
    <property type="protein sequence ID" value="OMERI07G03980.1"/>
    <property type="gene ID" value="OMERI07G03980"/>
</dbReference>
<evidence type="ECO:0000256" key="4">
    <source>
        <dbReference type="ARBA" id="ARBA00012601"/>
    </source>
</evidence>
<dbReference type="GO" id="GO:0006508">
    <property type="term" value="P:proteolysis"/>
    <property type="evidence" value="ECO:0007669"/>
    <property type="project" value="UniProtKB-KW"/>
</dbReference>
<dbReference type="PANTHER" id="PTHR47967">
    <property type="entry name" value="OS07G0603500 PROTEIN-RELATED"/>
    <property type="match status" value="1"/>
</dbReference>
<dbReference type="STRING" id="40149.A0A0E0E8B5"/>
<sequence length="362" mass="38497">MSGVHVSLLSLSPLFSPFLISFSLSLLCKRPARRMARRAATGGEKGGARWPTGRQGEGRRSGAGSRWGQGDRRGEGAASTNAGDTGGKVGTDTFAVGTAKASLAFGCVVASDIDTMDGSSGIVGLWRTPWSLVTQTGVAAFSYCLAPHDAGKNSALFLGSTAKLAGGGKTASTPFVNISGKDLSNYYKVQLEGLKAGDAMIPLPPSGVLWDNYEVKFCGVLLEFLVLLSRVSFFASQGLDVAQDDVLGMYKQTADAVMCILLPDSETAAFRTEGGLLYVAEWNSLQHPVASAFLAAVYSDYMQSSGKTELSCSGQGFSPADLRKFAKSQAITRFRNVHDPEFTIVQTNICSERTEMFREQKC</sequence>
<feature type="domain" description="Xylanase inhibitor N-terminal" evidence="13">
    <location>
        <begin position="81"/>
        <end position="160"/>
    </location>
</feature>
<feature type="region of interest" description="Disordered" evidence="10">
    <location>
        <begin position="37"/>
        <end position="85"/>
    </location>
</feature>
<accession>A0A0E0E8B5</accession>
<dbReference type="Proteomes" id="UP000008021">
    <property type="component" value="Chromosome 7"/>
</dbReference>
<dbReference type="EC" id="3.2.1.4" evidence="4"/>
<evidence type="ECO:0000256" key="5">
    <source>
        <dbReference type="ARBA" id="ARBA00022670"/>
    </source>
</evidence>
<reference evidence="14" key="1">
    <citation type="submission" date="2015-04" db="UniProtKB">
        <authorList>
            <consortium name="EnsemblPlants"/>
        </authorList>
    </citation>
    <scope>IDENTIFICATION</scope>
</reference>
<dbReference type="Pfam" id="PF00759">
    <property type="entry name" value="Glyco_hydro_9"/>
    <property type="match status" value="1"/>
</dbReference>
<dbReference type="PANTHER" id="PTHR47967:SF17">
    <property type="entry name" value="EUKARYOTIC ASPARTYL PROTEASE FAMILY PROTEIN, EXPRESSED"/>
    <property type="match status" value="1"/>
</dbReference>
<evidence type="ECO:0000256" key="1">
    <source>
        <dbReference type="ARBA" id="ARBA00000966"/>
    </source>
</evidence>
<organism evidence="14">
    <name type="scientific">Oryza meridionalis</name>
    <dbReference type="NCBI Taxonomy" id="40149"/>
    <lineage>
        <taxon>Eukaryota</taxon>
        <taxon>Viridiplantae</taxon>
        <taxon>Streptophyta</taxon>
        <taxon>Embryophyta</taxon>
        <taxon>Tracheophyta</taxon>
        <taxon>Spermatophyta</taxon>
        <taxon>Magnoliopsida</taxon>
        <taxon>Liliopsida</taxon>
        <taxon>Poales</taxon>
        <taxon>Poaceae</taxon>
        <taxon>BOP clade</taxon>
        <taxon>Oryzoideae</taxon>
        <taxon>Oryzeae</taxon>
        <taxon>Oryzinae</taxon>
        <taxon>Oryza</taxon>
    </lineage>
</organism>
<protein>
    <recommendedName>
        <fullName evidence="4">cellulase</fullName>
        <ecNumber evidence="4">3.2.1.4</ecNumber>
    </recommendedName>
</protein>
<evidence type="ECO:0000256" key="7">
    <source>
        <dbReference type="ARBA" id="ARBA00023001"/>
    </source>
</evidence>
<evidence type="ECO:0000259" key="12">
    <source>
        <dbReference type="Pfam" id="PF00759"/>
    </source>
</evidence>
<evidence type="ECO:0000256" key="3">
    <source>
        <dbReference type="ARBA" id="ARBA00007447"/>
    </source>
</evidence>
<comment type="catalytic activity">
    <reaction evidence="1">
        <text>Endohydrolysis of (1-&gt;4)-beta-D-glucosidic linkages in cellulose, lichenin and cereal beta-D-glucans.</text>
        <dbReference type="EC" id="3.2.1.4"/>
    </reaction>
</comment>
<keyword evidence="11" id="KW-0472">Membrane</keyword>
<dbReference type="GO" id="GO:0005576">
    <property type="term" value="C:extracellular region"/>
    <property type="evidence" value="ECO:0007669"/>
    <property type="project" value="TreeGrafter"/>
</dbReference>
<dbReference type="SUPFAM" id="SSF48208">
    <property type="entry name" value="Six-hairpin glycosidases"/>
    <property type="match status" value="1"/>
</dbReference>
<evidence type="ECO:0000256" key="2">
    <source>
        <dbReference type="ARBA" id="ARBA00007072"/>
    </source>
</evidence>
<comment type="similarity">
    <text evidence="2">Belongs to the glycosyl hydrolase 9 (cellulase E) family.</text>
</comment>
<evidence type="ECO:0000256" key="9">
    <source>
        <dbReference type="ARBA" id="ARBA00023326"/>
    </source>
</evidence>
<proteinExistence type="inferred from homology"/>
<keyword evidence="11" id="KW-1133">Transmembrane helix</keyword>
<comment type="similarity">
    <text evidence="3">Belongs to the peptidase A1 family.</text>
</comment>
<name>A0A0E0E8B5_9ORYZ</name>
<feature type="domain" description="Glycoside hydrolase family 9" evidence="12">
    <location>
        <begin position="224"/>
        <end position="329"/>
    </location>
</feature>
<dbReference type="SUPFAM" id="SSF50630">
    <property type="entry name" value="Acid proteases"/>
    <property type="match status" value="1"/>
</dbReference>
<dbReference type="InterPro" id="IPR012341">
    <property type="entry name" value="6hp_glycosidase-like_sf"/>
</dbReference>
<dbReference type="Gene3D" id="2.40.70.10">
    <property type="entry name" value="Acid Proteases"/>
    <property type="match status" value="1"/>
</dbReference>
<dbReference type="InterPro" id="IPR008928">
    <property type="entry name" value="6-hairpin_glycosidase_sf"/>
</dbReference>
<keyword evidence="8" id="KW-0119">Carbohydrate metabolism</keyword>
<dbReference type="InterPro" id="IPR051708">
    <property type="entry name" value="Plant_Aspart_Prot_A1"/>
</dbReference>
<reference evidence="14" key="2">
    <citation type="submission" date="2018-05" db="EMBL/GenBank/DDBJ databases">
        <title>OmerRS3 (Oryza meridionalis Reference Sequence Version 3).</title>
        <authorList>
            <person name="Zhang J."/>
            <person name="Kudrna D."/>
            <person name="Lee S."/>
            <person name="Talag J."/>
            <person name="Welchert J."/>
            <person name="Wing R.A."/>
        </authorList>
    </citation>
    <scope>NUCLEOTIDE SEQUENCE [LARGE SCALE GENOMIC DNA]</scope>
    <source>
        <strain evidence="14">cv. OR44</strain>
    </source>
</reference>
<dbReference type="InterPro" id="IPR001701">
    <property type="entry name" value="Glyco_hydro_9"/>
</dbReference>
<keyword evidence="11" id="KW-0812">Transmembrane</keyword>
<dbReference type="AlphaFoldDB" id="A0A0E0E8B5"/>
<feature type="transmembrane region" description="Helical" evidence="11">
    <location>
        <begin position="6"/>
        <end position="28"/>
    </location>
</feature>
<keyword evidence="6" id="KW-0378">Hydrolase</keyword>
<keyword evidence="5" id="KW-0645">Protease</keyword>
<dbReference type="InterPro" id="IPR021109">
    <property type="entry name" value="Peptidase_aspartic_dom_sf"/>
</dbReference>
<evidence type="ECO:0000256" key="10">
    <source>
        <dbReference type="SAM" id="MobiDB-lite"/>
    </source>
</evidence>
<dbReference type="GO" id="GO:0008233">
    <property type="term" value="F:peptidase activity"/>
    <property type="evidence" value="ECO:0007669"/>
    <property type="project" value="UniProtKB-KW"/>
</dbReference>
<dbReference type="InterPro" id="IPR032861">
    <property type="entry name" value="TAXi_N"/>
</dbReference>
<evidence type="ECO:0000313" key="15">
    <source>
        <dbReference type="Proteomes" id="UP000008021"/>
    </source>
</evidence>
<keyword evidence="7" id="KW-0136">Cellulose degradation</keyword>
<evidence type="ECO:0000313" key="14">
    <source>
        <dbReference type="EnsemblPlants" id="OMERI07G03980.1"/>
    </source>
</evidence>
<dbReference type="HOGENOM" id="CLU_065465_0_0_1"/>
<evidence type="ECO:0000259" key="13">
    <source>
        <dbReference type="Pfam" id="PF14543"/>
    </source>
</evidence>
<dbReference type="EnsemblPlants" id="OMERI07G03980.1">
    <property type="protein sequence ID" value="OMERI07G03980.1"/>
    <property type="gene ID" value="OMERI07G03980"/>
</dbReference>
<dbReference type="GO" id="GO:0030245">
    <property type="term" value="P:cellulose catabolic process"/>
    <property type="evidence" value="ECO:0007669"/>
    <property type="project" value="UniProtKB-KW"/>
</dbReference>
<evidence type="ECO:0000256" key="6">
    <source>
        <dbReference type="ARBA" id="ARBA00022801"/>
    </source>
</evidence>
<keyword evidence="15" id="KW-1185">Reference proteome</keyword>
<evidence type="ECO:0000256" key="11">
    <source>
        <dbReference type="SAM" id="Phobius"/>
    </source>
</evidence>